<keyword evidence="3" id="KW-1185">Reference proteome</keyword>
<comment type="caution">
    <text evidence="2">The sequence shown here is derived from an EMBL/GenBank/DDBJ whole genome shotgun (WGS) entry which is preliminary data.</text>
</comment>
<feature type="domain" description="Gfo/Idh/MocA-like oxidoreductase N-terminal" evidence="1">
    <location>
        <begin position="3"/>
        <end position="118"/>
    </location>
</feature>
<sequence length="340" mass="38268">MSNVGIIGSGQMGKFIAHCLANNASCGLTLHSVLSRSLQSGRDFASDNGIEHSNVYTDIHQFLNDEKLDAVYIASPTSTKNSYLALSIEKNKHVLVEKPINYDKQLINAIDTAISKQLVILEASHCLHNQIFFRLTELVDRYVGNIEFVEATFNWPSTDEALTKFDPTLEPNGVLGDLGWYLIRTLVELCGGEFEHSSQLLKNNNGAIIECSTIGSNATTSFALNSSYRQSTVRQVLRISGSKGELIFNDFIMPYWGSFVYGDVQRYLDIEVRHGMKPMLDRKFERIYFTGEQHINMLKFFSESINTPHPHVETMLKKTLSSSKFVSDIRKSSIIRHWGG</sequence>
<proteinExistence type="predicted"/>
<evidence type="ECO:0000313" key="2">
    <source>
        <dbReference type="EMBL" id="MDW6091074.1"/>
    </source>
</evidence>
<evidence type="ECO:0000259" key="1">
    <source>
        <dbReference type="Pfam" id="PF01408"/>
    </source>
</evidence>
<accession>A0ABU4INS9</accession>
<dbReference type="PANTHER" id="PTHR46368">
    <property type="match status" value="1"/>
</dbReference>
<dbReference type="InterPro" id="IPR036291">
    <property type="entry name" value="NAD(P)-bd_dom_sf"/>
</dbReference>
<dbReference type="Proteomes" id="UP001279860">
    <property type="component" value="Unassembled WGS sequence"/>
</dbReference>
<protein>
    <submittedName>
        <fullName evidence="2">Gfo/Idh/MocA family oxidoreductase</fullName>
    </submittedName>
</protein>
<name>A0ABU4INS9_9VIBR</name>
<dbReference type="RefSeq" id="WP_318584118.1">
    <property type="nucleotide sequence ID" value="NZ_JAWRCP010000001.1"/>
</dbReference>
<dbReference type="Gene3D" id="3.30.360.10">
    <property type="entry name" value="Dihydrodipicolinate Reductase, domain 2"/>
    <property type="match status" value="1"/>
</dbReference>
<dbReference type="Gene3D" id="3.40.50.720">
    <property type="entry name" value="NAD(P)-binding Rossmann-like Domain"/>
    <property type="match status" value="1"/>
</dbReference>
<dbReference type="Pfam" id="PF01408">
    <property type="entry name" value="GFO_IDH_MocA"/>
    <property type="match status" value="1"/>
</dbReference>
<dbReference type="PANTHER" id="PTHR46368:SF4">
    <property type="entry name" value="OS10G0403700 PROTEIN"/>
    <property type="match status" value="1"/>
</dbReference>
<dbReference type="EMBL" id="JAWRCP010000001">
    <property type="protein sequence ID" value="MDW6091074.1"/>
    <property type="molecule type" value="Genomic_DNA"/>
</dbReference>
<dbReference type="SUPFAM" id="SSF55347">
    <property type="entry name" value="Glyceraldehyde-3-phosphate dehydrogenase-like, C-terminal domain"/>
    <property type="match status" value="1"/>
</dbReference>
<gene>
    <name evidence="2" type="ORF">SBX64_00485</name>
</gene>
<dbReference type="InterPro" id="IPR000683">
    <property type="entry name" value="Gfo/Idh/MocA-like_OxRdtase_N"/>
</dbReference>
<evidence type="ECO:0000313" key="3">
    <source>
        <dbReference type="Proteomes" id="UP001279860"/>
    </source>
</evidence>
<reference evidence="2 3" key="1">
    <citation type="submission" date="2023-11" db="EMBL/GenBank/DDBJ databases">
        <title>Plant-associative lifestyle of Vibrio porteresiae and its evolutionary dynamics.</title>
        <authorList>
            <person name="Rameshkumar N."/>
            <person name="Kirti K."/>
        </authorList>
    </citation>
    <scope>NUCLEOTIDE SEQUENCE [LARGE SCALE GENOMIC DNA]</scope>
    <source>
        <strain evidence="2 3">MSSRF7</strain>
    </source>
</reference>
<organism evidence="2 3">
    <name type="scientific">Vibrio rhizosphaerae</name>
    <dbReference type="NCBI Taxonomy" id="398736"/>
    <lineage>
        <taxon>Bacteria</taxon>
        <taxon>Pseudomonadati</taxon>
        <taxon>Pseudomonadota</taxon>
        <taxon>Gammaproteobacteria</taxon>
        <taxon>Vibrionales</taxon>
        <taxon>Vibrionaceae</taxon>
        <taxon>Vibrio</taxon>
    </lineage>
</organism>
<dbReference type="SUPFAM" id="SSF51735">
    <property type="entry name" value="NAD(P)-binding Rossmann-fold domains"/>
    <property type="match status" value="1"/>
</dbReference>